<proteinExistence type="predicted"/>
<dbReference type="GO" id="GO:0042105">
    <property type="term" value="C:alpha-beta T cell receptor complex"/>
    <property type="evidence" value="ECO:0007669"/>
    <property type="project" value="TreeGrafter"/>
</dbReference>
<reference evidence="7" key="3">
    <citation type="submission" date="2025-09" db="UniProtKB">
        <authorList>
            <consortium name="Ensembl"/>
        </authorList>
    </citation>
    <scope>IDENTIFICATION</scope>
</reference>
<keyword evidence="4" id="KW-0812">Transmembrane</keyword>
<protein>
    <recommendedName>
        <fullName evidence="6">CD3 gamma/delta subunit Ig-like domain-containing protein</fullName>
    </recommendedName>
</protein>
<dbReference type="Gene3D" id="2.60.40.10">
    <property type="entry name" value="Immunoglobulins"/>
    <property type="match status" value="1"/>
</dbReference>
<dbReference type="InterPro" id="IPR032052">
    <property type="entry name" value="Ig_4"/>
</dbReference>
<reference evidence="7" key="1">
    <citation type="submission" date="2020-06" db="EMBL/GenBank/DDBJ databases">
        <authorList>
            <consortium name="Wellcome Sanger Institute Data Sharing"/>
        </authorList>
    </citation>
    <scope>NUCLEOTIDE SEQUENCE [LARGE SCALE GENOMIC DNA]</scope>
</reference>
<feature type="transmembrane region" description="Helical" evidence="4">
    <location>
        <begin position="98"/>
        <end position="118"/>
    </location>
</feature>
<dbReference type="AlphaFoldDB" id="A0A8C5D832"/>
<feature type="signal peptide" evidence="5">
    <location>
        <begin position="1"/>
        <end position="25"/>
    </location>
</feature>
<dbReference type="GO" id="GO:0009897">
    <property type="term" value="C:external side of plasma membrane"/>
    <property type="evidence" value="ECO:0007669"/>
    <property type="project" value="TreeGrafter"/>
</dbReference>
<feature type="chain" id="PRO_5034838004" description="CD3 gamma/delta subunit Ig-like domain-containing protein" evidence="5">
    <location>
        <begin position="26"/>
        <end position="166"/>
    </location>
</feature>
<evidence type="ECO:0000259" key="6">
    <source>
        <dbReference type="Pfam" id="PF16680"/>
    </source>
</evidence>
<dbReference type="Ensembl" id="ENSGWIT00000003583.1">
    <property type="protein sequence ID" value="ENSGWIP00000003312.1"/>
    <property type="gene ID" value="ENSGWIG00000001815.1"/>
</dbReference>
<dbReference type="GO" id="GO:0004888">
    <property type="term" value="F:transmembrane signaling receptor activity"/>
    <property type="evidence" value="ECO:0007669"/>
    <property type="project" value="TreeGrafter"/>
</dbReference>
<evidence type="ECO:0000256" key="5">
    <source>
        <dbReference type="SAM" id="SignalP"/>
    </source>
</evidence>
<dbReference type="InterPro" id="IPR013783">
    <property type="entry name" value="Ig-like_fold"/>
</dbReference>
<keyword evidence="4" id="KW-0472">Membrane</keyword>
<keyword evidence="3 5" id="KW-0732">Signal</keyword>
<comment type="subcellular location">
    <subcellularLocation>
        <location evidence="1">Cell membrane</location>
        <topology evidence="1">Single-pass type I membrane protein</topology>
    </subcellularLocation>
</comment>
<name>A0A8C5D832_GOUWI</name>
<keyword evidence="8" id="KW-1185">Reference proteome</keyword>
<accession>A0A8C5D832</accession>
<dbReference type="PANTHER" id="PTHR10570">
    <property type="entry name" value="T-CELL SURFACE GLYCOPROTEIN CD3 GAMMA CHAIN / DELTA CHAIN"/>
    <property type="match status" value="1"/>
</dbReference>
<dbReference type="PANTHER" id="PTHR10570:SF9">
    <property type="entry name" value="T-CELL SURFACE GLYCOPROTEIN CD3 EPSILON CHAIN"/>
    <property type="match status" value="1"/>
</dbReference>
<dbReference type="GO" id="GO:0007166">
    <property type="term" value="P:cell surface receptor signaling pathway"/>
    <property type="evidence" value="ECO:0007669"/>
    <property type="project" value="TreeGrafter"/>
</dbReference>
<evidence type="ECO:0000256" key="3">
    <source>
        <dbReference type="ARBA" id="ARBA00022729"/>
    </source>
</evidence>
<feature type="domain" description="CD3 gamma/delta subunit Ig-like" evidence="6">
    <location>
        <begin position="32"/>
        <end position="94"/>
    </location>
</feature>
<evidence type="ECO:0000256" key="4">
    <source>
        <dbReference type="SAM" id="Phobius"/>
    </source>
</evidence>
<dbReference type="OrthoDB" id="9947847at2759"/>
<reference evidence="7" key="2">
    <citation type="submission" date="2025-08" db="UniProtKB">
        <authorList>
            <consortium name="Ensembl"/>
        </authorList>
    </citation>
    <scope>IDENTIFICATION</scope>
</reference>
<organism evidence="7 8">
    <name type="scientific">Gouania willdenowi</name>
    <name type="common">Blunt-snouted clingfish</name>
    <name type="synonym">Lepadogaster willdenowi</name>
    <dbReference type="NCBI Taxonomy" id="441366"/>
    <lineage>
        <taxon>Eukaryota</taxon>
        <taxon>Metazoa</taxon>
        <taxon>Chordata</taxon>
        <taxon>Craniata</taxon>
        <taxon>Vertebrata</taxon>
        <taxon>Euteleostomi</taxon>
        <taxon>Actinopterygii</taxon>
        <taxon>Neopterygii</taxon>
        <taxon>Teleostei</taxon>
        <taxon>Neoteleostei</taxon>
        <taxon>Acanthomorphata</taxon>
        <taxon>Ovalentaria</taxon>
        <taxon>Blenniimorphae</taxon>
        <taxon>Blenniiformes</taxon>
        <taxon>Gobiesocoidei</taxon>
        <taxon>Gobiesocidae</taxon>
        <taxon>Gobiesocinae</taxon>
        <taxon>Gouania</taxon>
    </lineage>
</organism>
<gene>
    <name evidence="7" type="primary">cd3e</name>
</gene>
<evidence type="ECO:0000313" key="8">
    <source>
        <dbReference type="Proteomes" id="UP000694680"/>
    </source>
</evidence>
<dbReference type="Proteomes" id="UP000694680">
    <property type="component" value="Chromosome 13"/>
</dbReference>
<dbReference type="InterPro" id="IPR015484">
    <property type="entry name" value="CD3_esu/gsu/dsu"/>
</dbReference>
<dbReference type="GO" id="GO:0045059">
    <property type="term" value="P:positive thymic T cell selection"/>
    <property type="evidence" value="ECO:0007669"/>
    <property type="project" value="TreeGrafter"/>
</dbReference>
<dbReference type="Pfam" id="PF16680">
    <property type="entry name" value="Ig_4"/>
    <property type="match status" value="1"/>
</dbReference>
<evidence type="ECO:0000256" key="2">
    <source>
        <dbReference type="ARBA" id="ARBA00022475"/>
    </source>
</evidence>
<evidence type="ECO:0000256" key="1">
    <source>
        <dbReference type="ARBA" id="ARBA00004251"/>
    </source>
</evidence>
<sequence length="166" mass="19008">MYRFTVQPVFIVLILFPAAVKTAQGNVEFWREDVTLTCPNEGQWFLNDVKVDNDDKDKLTFKYTGRVHYRCEFADSEKYNFYVEGKTCENCFELDTHLLLAILVVNLTMTIGVMIIVYKCTKKKMSAVSTKAPARSGAPPTPSRDYEELMPHTRAKDTYSVVNRTG</sequence>
<keyword evidence="4" id="KW-1133">Transmembrane helix</keyword>
<evidence type="ECO:0000313" key="7">
    <source>
        <dbReference type="Ensembl" id="ENSGWIP00000003312.1"/>
    </source>
</evidence>
<keyword evidence="2" id="KW-1003">Cell membrane</keyword>